<keyword evidence="2" id="KW-1185">Reference proteome</keyword>
<evidence type="ECO:0000313" key="1">
    <source>
        <dbReference type="EMBL" id="KOX77667.1"/>
    </source>
</evidence>
<evidence type="ECO:0000313" key="2">
    <source>
        <dbReference type="Proteomes" id="UP000053105"/>
    </source>
</evidence>
<dbReference type="OrthoDB" id="1933717at2759"/>
<dbReference type="EMBL" id="KQ435729">
    <property type="protein sequence ID" value="KOX77667.1"/>
    <property type="molecule type" value="Genomic_DNA"/>
</dbReference>
<organism evidence="1 2">
    <name type="scientific">Melipona quadrifasciata</name>
    <dbReference type="NCBI Taxonomy" id="166423"/>
    <lineage>
        <taxon>Eukaryota</taxon>
        <taxon>Metazoa</taxon>
        <taxon>Ecdysozoa</taxon>
        <taxon>Arthropoda</taxon>
        <taxon>Hexapoda</taxon>
        <taxon>Insecta</taxon>
        <taxon>Pterygota</taxon>
        <taxon>Neoptera</taxon>
        <taxon>Endopterygota</taxon>
        <taxon>Hymenoptera</taxon>
        <taxon>Apocrita</taxon>
        <taxon>Aculeata</taxon>
        <taxon>Apoidea</taxon>
        <taxon>Anthophila</taxon>
        <taxon>Apidae</taxon>
        <taxon>Melipona</taxon>
    </lineage>
</organism>
<sequence length="836" mass="94762">MKNRLRPNRLWAAAPKLDFHWPSLHSVLDRISYPGDTVFSPPEERWWATACEGGGGQRRIQSGESMLLSALLPSGIKSCLTRRGTGEREKDFEKLWRQVYKVRSKLNNQSTTEDYWQYVKAHRADPLYKKDLTERNSKQSCSSCNFVRWTVDESCLENAMAHGYSKIHGLPGTVVALSYASKKQLWGNVAAQLPANSRFAGLYSTNITYLNGFLNVKTLKNDHLSHKTLILFEPKFSTLKQGLSEYHATVQLHIEALILEKQWYSMIEEKFVTGKGLVFEIIDTTSPFLTQEFSTSSSSRNVFKGYLTKDRKTYISFQSQTKDNEKIILKLSDDYIIDKCVLMPRQSISPGFVDTDIATHSPHMSNALKNMLTLRPEDIADAVIYALGTRPEVQFAMSPMLLLRAHNCRVLAKTNNPNRDKFIQEQDNQDRSVTLKFHRLRRKLPERNLIKRKIAGLTGEASLALTRLVGFPIKHRSTLTISSTVKLNVEQKTLDSWELTFVEVALVDRNCSGSGESNAEDIVLPRRYVIGSTSTRGIRREPFFESPAKMTLDRLWSDVSGVIITRLDVHGLNLRLAQLTMLRIPKLLQELEIGKSTGSCAYSVFDECSRQTSVVLATHSDTYITFEDGVTAKRLRELCVSVEIRVANSADRRDGESSILLMAALVLPKVLLNEFCLFEEEEEEEEEEENVDNVRTIDLDDSTTSSGSLAPVPKRVLEIVETTTNLITRMSTMYTSLQHSQLANVTNCFKTAEVMQLHGLVSSTKSVPHSEMWHRLGSQMKLALVEKLHRIEDDDLAKISPLFLIANDHRINKSWRDKTCFYKNFTNTDAAGLDDP</sequence>
<name>A0A0M9A5J2_9HYME</name>
<accession>A0A0M9A5J2</accession>
<proteinExistence type="predicted"/>
<protein>
    <submittedName>
        <fullName evidence="1">Uncharacterized protein</fullName>
    </submittedName>
</protein>
<dbReference type="AlphaFoldDB" id="A0A0M9A5J2"/>
<gene>
    <name evidence="1" type="ORF">WN51_09332</name>
</gene>
<dbReference type="Proteomes" id="UP000053105">
    <property type="component" value="Unassembled WGS sequence"/>
</dbReference>
<dbReference type="STRING" id="166423.A0A0M9A5J2"/>
<reference evidence="1 2" key="1">
    <citation type="submission" date="2015-07" db="EMBL/GenBank/DDBJ databases">
        <title>The genome of Melipona quadrifasciata.</title>
        <authorList>
            <person name="Pan H."/>
            <person name="Kapheim K."/>
        </authorList>
    </citation>
    <scope>NUCLEOTIDE SEQUENCE [LARGE SCALE GENOMIC DNA]</scope>
    <source>
        <strain evidence="1">0111107301</strain>
        <tissue evidence="1">Whole body</tissue>
    </source>
</reference>